<dbReference type="RefSeq" id="WP_145615656.1">
    <property type="nucleotide sequence ID" value="NZ_VITO01000002.1"/>
</dbReference>
<evidence type="ECO:0000256" key="1">
    <source>
        <dbReference type="SAM" id="MobiDB-lite"/>
    </source>
</evidence>
<name>A0A560GAE4_9PROT</name>
<reference evidence="2 3" key="1">
    <citation type="submission" date="2019-06" db="EMBL/GenBank/DDBJ databases">
        <title>Genomic Encyclopedia of Type Strains, Phase IV (KMG-V): Genome sequencing to study the core and pangenomes of soil and plant-associated prokaryotes.</title>
        <authorList>
            <person name="Whitman W."/>
        </authorList>
    </citation>
    <scope>NUCLEOTIDE SEQUENCE [LARGE SCALE GENOMIC DNA]</scope>
    <source>
        <strain evidence="2 3">BR 11865</strain>
    </source>
</reference>
<feature type="compositionally biased region" description="Basic and acidic residues" evidence="1">
    <location>
        <begin position="78"/>
        <end position="88"/>
    </location>
</feature>
<sequence length="88" mass="9932">MSTLNVSMPEAMRAYVEKQAAEGQYSASEYIRHLIREDQKRQAEQARKLLGDYLVLSAQQLDEDDLSDASVESLLGEGRARREGQSSR</sequence>
<proteinExistence type="predicted"/>
<organism evidence="2 3">
    <name type="scientific">Nitrospirillum amazonense</name>
    <dbReference type="NCBI Taxonomy" id="28077"/>
    <lineage>
        <taxon>Bacteria</taxon>
        <taxon>Pseudomonadati</taxon>
        <taxon>Pseudomonadota</taxon>
        <taxon>Alphaproteobacteria</taxon>
        <taxon>Rhodospirillales</taxon>
        <taxon>Azospirillaceae</taxon>
        <taxon>Nitrospirillum</taxon>
    </lineage>
</organism>
<gene>
    <name evidence="2" type="ORF">FBZ88_102438</name>
</gene>
<evidence type="ECO:0000313" key="3">
    <source>
        <dbReference type="Proteomes" id="UP000316545"/>
    </source>
</evidence>
<dbReference type="InterPro" id="IPR010985">
    <property type="entry name" value="Ribbon_hlx_hlx"/>
</dbReference>
<dbReference type="Proteomes" id="UP000316545">
    <property type="component" value="Unassembled WGS sequence"/>
</dbReference>
<dbReference type="SUPFAM" id="SSF47598">
    <property type="entry name" value="Ribbon-helix-helix"/>
    <property type="match status" value="1"/>
</dbReference>
<evidence type="ECO:0000313" key="2">
    <source>
        <dbReference type="EMBL" id="TWB30872.1"/>
    </source>
</evidence>
<accession>A0A560GAE4</accession>
<protein>
    <submittedName>
        <fullName evidence="2">Antitoxin ParD1/3/4</fullName>
    </submittedName>
</protein>
<dbReference type="EMBL" id="VITO01000002">
    <property type="protein sequence ID" value="TWB30872.1"/>
    <property type="molecule type" value="Genomic_DNA"/>
</dbReference>
<dbReference type="GO" id="GO:0006355">
    <property type="term" value="P:regulation of DNA-templated transcription"/>
    <property type="evidence" value="ECO:0007669"/>
    <property type="project" value="InterPro"/>
</dbReference>
<feature type="region of interest" description="Disordered" evidence="1">
    <location>
        <begin position="67"/>
        <end position="88"/>
    </location>
</feature>
<keyword evidence="3" id="KW-1185">Reference proteome</keyword>
<comment type="caution">
    <text evidence="2">The sequence shown here is derived from an EMBL/GenBank/DDBJ whole genome shotgun (WGS) entry which is preliminary data.</text>
</comment>
<dbReference type="AlphaFoldDB" id="A0A560GAE4"/>